<feature type="compositionally biased region" description="Polar residues" evidence="1">
    <location>
        <begin position="57"/>
        <end position="72"/>
    </location>
</feature>
<evidence type="ECO:0000259" key="3">
    <source>
        <dbReference type="Pfam" id="PF05270"/>
    </source>
</evidence>
<reference evidence="4 5" key="1">
    <citation type="submission" date="2024-06" db="EMBL/GenBank/DDBJ databases">
        <title>The Natural Products Discovery Center: Release of the First 8490 Sequenced Strains for Exploring Actinobacteria Biosynthetic Diversity.</title>
        <authorList>
            <person name="Kalkreuter E."/>
            <person name="Kautsar S.A."/>
            <person name="Yang D."/>
            <person name="Bader C.D."/>
            <person name="Teijaro C.N."/>
            <person name="Fluegel L."/>
            <person name="Davis C.M."/>
            <person name="Simpson J.R."/>
            <person name="Lauterbach L."/>
            <person name="Steele A.D."/>
            <person name="Gui C."/>
            <person name="Meng S."/>
            <person name="Li G."/>
            <person name="Viehrig K."/>
            <person name="Ye F."/>
            <person name="Su P."/>
            <person name="Kiefer A.F."/>
            <person name="Nichols A."/>
            <person name="Cepeda A.J."/>
            <person name="Yan W."/>
            <person name="Fan B."/>
            <person name="Jiang Y."/>
            <person name="Adhikari A."/>
            <person name="Zheng C.-J."/>
            <person name="Schuster L."/>
            <person name="Cowan T.M."/>
            <person name="Smanski M.J."/>
            <person name="Chevrette M.G."/>
            <person name="De Carvalho L.P.S."/>
            <person name="Shen B."/>
        </authorList>
    </citation>
    <scope>NUCLEOTIDE SEQUENCE [LARGE SCALE GENOMIC DNA]</scope>
    <source>
        <strain evidence="4 5">NPDC001694</strain>
    </source>
</reference>
<protein>
    <submittedName>
        <fullName evidence="4">AbfB domain-containing protein</fullName>
    </submittedName>
</protein>
<dbReference type="Proteomes" id="UP001490365">
    <property type="component" value="Unassembled WGS sequence"/>
</dbReference>
<feature type="region of interest" description="Disordered" evidence="1">
    <location>
        <begin position="54"/>
        <end position="152"/>
    </location>
</feature>
<dbReference type="CDD" id="cd23399">
    <property type="entry name" value="beta-trefoil_ABD_ABFB"/>
    <property type="match status" value="1"/>
</dbReference>
<dbReference type="InterPro" id="IPR036195">
    <property type="entry name" value="AbfB_ABD_sf"/>
</dbReference>
<feature type="compositionally biased region" description="Polar residues" evidence="1">
    <location>
        <begin position="80"/>
        <end position="96"/>
    </location>
</feature>
<evidence type="ECO:0000313" key="5">
    <source>
        <dbReference type="Proteomes" id="UP001490365"/>
    </source>
</evidence>
<keyword evidence="5" id="KW-1185">Reference proteome</keyword>
<dbReference type="EMBL" id="JBEOZM010000009">
    <property type="protein sequence ID" value="MER6269960.1"/>
    <property type="molecule type" value="Genomic_DNA"/>
</dbReference>
<dbReference type="SUPFAM" id="SSF110221">
    <property type="entry name" value="AbfB domain"/>
    <property type="match status" value="1"/>
</dbReference>
<feature type="transmembrane region" description="Helical" evidence="2">
    <location>
        <begin position="31"/>
        <end position="51"/>
    </location>
</feature>
<proteinExistence type="predicted"/>
<keyword evidence="2" id="KW-1133">Transmembrane helix</keyword>
<evidence type="ECO:0000256" key="2">
    <source>
        <dbReference type="SAM" id="Phobius"/>
    </source>
</evidence>
<evidence type="ECO:0000313" key="4">
    <source>
        <dbReference type="EMBL" id="MER6269960.1"/>
    </source>
</evidence>
<sequence>MPEATPQPPPPPPWENGWVPDTSRTPGTRRLWLAGTLAVATVVACVTAIAVGHNAPDKTSSAGPTVSANTDNGPGLLSFASPSASDPTAPQGTSGMSATSPTASVSVTATATAPGAGPKSSPSGAHPSKSAPAGGTSGGSGQQPGSSEKSVRSVNYPDRYWHVSDGLVKLDAPRGSESRADSTFTVVKGLANSSCYSFRTSDGKYLRHRNFLLRADADDGSSLFRQDATFCARGSSYSGAVMLESVNYPGRYLRHQDFQLRLDPYQGSDLYRADSAFRFVDPLA</sequence>
<keyword evidence="2" id="KW-0812">Transmembrane</keyword>
<feature type="compositionally biased region" description="Pro residues" evidence="1">
    <location>
        <begin position="1"/>
        <end position="14"/>
    </location>
</feature>
<gene>
    <name evidence="4" type="ORF">ABT211_22085</name>
</gene>
<feature type="compositionally biased region" description="Low complexity" evidence="1">
    <location>
        <begin position="97"/>
        <end position="117"/>
    </location>
</feature>
<feature type="region of interest" description="Disordered" evidence="1">
    <location>
        <begin position="1"/>
        <end position="26"/>
    </location>
</feature>
<keyword evidence="2" id="KW-0472">Membrane</keyword>
<organism evidence="4 5">
    <name type="scientific">Streptomyces sp. 900105755</name>
    <dbReference type="NCBI Taxonomy" id="3154389"/>
    <lineage>
        <taxon>Bacteria</taxon>
        <taxon>Bacillati</taxon>
        <taxon>Actinomycetota</taxon>
        <taxon>Actinomycetes</taxon>
        <taxon>Kitasatosporales</taxon>
        <taxon>Streptomycetaceae</taxon>
        <taxon>Streptomyces</taxon>
    </lineage>
</organism>
<comment type="caution">
    <text evidence="4">The sequence shown here is derived from an EMBL/GenBank/DDBJ whole genome shotgun (WGS) entry which is preliminary data.</text>
</comment>
<accession>A0ABV1TJ46</accession>
<feature type="domain" description="Alpha-L-arabinofuranosidase B arabinose-binding" evidence="3">
    <location>
        <begin position="150"/>
        <end position="278"/>
    </location>
</feature>
<dbReference type="InterPro" id="IPR007934">
    <property type="entry name" value="AbfB_ABD"/>
</dbReference>
<evidence type="ECO:0000256" key="1">
    <source>
        <dbReference type="SAM" id="MobiDB-lite"/>
    </source>
</evidence>
<dbReference type="RefSeq" id="WP_351958420.1">
    <property type="nucleotide sequence ID" value="NZ_JBEOZM010000009.1"/>
</dbReference>
<dbReference type="Gene3D" id="2.80.10.50">
    <property type="match status" value="1"/>
</dbReference>
<name>A0ABV1TJ46_9ACTN</name>
<dbReference type="Pfam" id="PF05270">
    <property type="entry name" value="AbfB"/>
    <property type="match status" value="1"/>
</dbReference>